<gene>
    <name evidence="3" type="ORF">SAMN06295960_4525</name>
</gene>
<dbReference type="GO" id="GO:0016758">
    <property type="term" value="F:hexosyltransferase activity"/>
    <property type="evidence" value="ECO:0007669"/>
    <property type="project" value="InterPro"/>
</dbReference>
<dbReference type="Pfam" id="PF00201">
    <property type="entry name" value="UDPGT"/>
    <property type="match status" value="1"/>
</dbReference>
<dbReference type="InterPro" id="IPR002213">
    <property type="entry name" value="UDP_glucos_trans"/>
</dbReference>
<dbReference type="OrthoDB" id="6620093at2"/>
<evidence type="ECO:0000313" key="4">
    <source>
        <dbReference type="Proteomes" id="UP000193834"/>
    </source>
</evidence>
<dbReference type="PANTHER" id="PTHR48050:SF13">
    <property type="entry name" value="STEROL 3-BETA-GLUCOSYLTRANSFERASE UGT80A2"/>
    <property type="match status" value="1"/>
</dbReference>
<comment type="similarity">
    <text evidence="1">Belongs to the UDP-glycosyltransferase family.</text>
</comment>
<evidence type="ECO:0000256" key="2">
    <source>
        <dbReference type="ARBA" id="ARBA00022679"/>
    </source>
</evidence>
<proteinExistence type="inferred from homology"/>
<evidence type="ECO:0000313" key="3">
    <source>
        <dbReference type="EMBL" id="SMG57747.1"/>
    </source>
</evidence>
<dbReference type="Gene3D" id="3.40.50.2000">
    <property type="entry name" value="Glycogen Phosphorylase B"/>
    <property type="match status" value="2"/>
</dbReference>
<keyword evidence="2 3" id="KW-0808">Transferase</keyword>
<dbReference type="InterPro" id="IPR050426">
    <property type="entry name" value="Glycosyltransferase_28"/>
</dbReference>
<sequence>MARVLVVNIPAEGHINPTLGLVKQLVDCGEQVVYVCTEEYRDKVLQTGAAFRAYPFPMDPFSHDPDLKPAPYKHPSQFADMVVRGIIQKIIPEALKVAEQDTYDYLIFDSLMGWGGTILAQRLGIPAVCSIASFAFVDPLGAEQDYYEDFGGNDANLYASTMELAHQLARQFNVPVPSIQELTKHAGQLKLVYTSRYLQPKADQLDDSFLFTGTSVVPRLDAPPFDFEPLLDPNRKIVYISMGTILNRDLAFYELCFAAFQQLPFQFILSSGRDTDMTPLAAYIPDNFIVRPYIPQLEVLERADAFVTHAGMNSVSEALYYDVPMVMIPLTSDQPLVSNRVQELGAGITLKPSTLTPETLRDALLQVLSDRSYKDQACVIGESLRQAGGYVRAADAIIRTFSTVEQK</sequence>
<name>A0A1X7LWA4_9BACL</name>
<dbReference type="EMBL" id="FXAZ01000008">
    <property type="protein sequence ID" value="SMG57747.1"/>
    <property type="molecule type" value="Genomic_DNA"/>
</dbReference>
<dbReference type="GO" id="GO:0008194">
    <property type="term" value="F:UDP-glycosyltransferase activity"/>
    <property type="evidence" value="ECO:0007669"/>
    <property type="project" value="InterPro"/>
</dbReference>
<dbReference type="PANTHER" id="PTHR48050">
    <property type="entry name" value="STEROL 3-BETA-GLUCOSYLTRANSFERASE"/>
    <property type="match status" value="1"/>
</dbReference>
<accession>A0A1X7LWA4</accession>
<dbReference type="CDD" id="cd03784">
    <property type="entry name" value="GT1_Gtf-like"/>
    <property type="match status" value="1"/>
</dbReference>
<dbReference type="FunFam" id="3.40.50.2000:FF:000072">
    <property type="entry name" value="Glycosyl transferase"/>
    <property type="match status" value="1"/>
</dbReference>
<dbReference type="SUPFAM" id="SSF53756">
    <property type="entry name" value="UDP-Glycosyltransferase/glycogen phosphorylase"/>
    <property type="match status" value="1"/>
</dbReference>
<evidence type="ECO:0000256" key="1">
    <source>
        <dbReference type="ARBA" id="ARBA00009995"/>
    </source>
</evidence>
<dbReference type="AlphaFoldDB" id="A0A1X7LWA4"/>
<keyword evidence="4" id="KW-1185">Reference proteome</keyword>
<dbReference type="GO" id="GO:0017000">
    <property type="term" value="P:antibiotic biosynthetic process"/>
    <property type="evidence" value="ECO:0007669"/>
    <property type="project" value="UniProtKB-ARBA"/>
</dbReference>
<organism evidence="3 4">
    <name type="scientific">Paenibacillus aquistagni</name>
    <dbReference type="NCBI Taxonomy" id="1852522"/>
    <lineage>
        <taxon>Bacteria</taxon>
        <taxon>Bacillati</taxon>
        <taxon>Bacillota</taxon>
        <taxon>Bacilli</taxon>
        <taxon>Bacillales</taxon>
        <taxon>Paenibacillaceae</taxon>
        <taxon>Paenibacillus</taxon>
    </lineage>
</organism>
<dbReference type="Proteomes" id="UP000193834">
    <property type="component" value="Unassembled WGS sequence"/>
</dbReference>
<dbReference type="NCBIfam" id="TIGR01426">
    <property type="entry name" value="MGT"/>
    <property type="match status" value="1"/>
</dbReference>
<dbReference type="RefSeq" id="WP_085498309.1">
    <property type="nucleotide sequence ID" value="NZ_FXAZ01000008.1"/>
</dbReference>
<dbReference type="InterPro" id="IPR006326">
    <property type="entry name" value="UDPGT_MGT-like"/>
</dbReference>
<protein>
    <submittedName>
        <fullName evidence="3">Glycosyltransferase, MGT family</fullName>
    </submittedName>
</protein>
<dbReference type="STRING" id="1852522.SAMN06295960_4525"/>
<reference evidence="3 4" key="1">
    <citation type="submission" date="2017-04" db="EMBL/GenBank/DDBJ databases">
        <authorList>
            <person name="Afonso C.L."/>
            <person name="Miller P.J."/>
            <person name="Scott M.A."/>
            <person name="Spackman E."/>
            <person name="Goraichik I."/>
            <person name="Dimitrov K.M."/>
            <person name="Suarez D.L."/>
            <person name="Swayne D.E."/>
        </authorList>
    </citation>
    <scope>NUCLEOTIDE SEQUENCE [LARGE SCALE GENOMIC DNA]</scope>
    <source>
        <strain evidence="3 4">11</strain>
    </source>
</reference>